<dbReference type="PRINTS" id="PR00081">
    <property type="entry name" value="GDHRDH"/>
</dbReference>
<dbReference type="Pfam" id="PF00106">
    <property type="entry name" value="adh_short"/>
    <property type="match status" value="1"/>
</dbReference>
<keyword evidence="3" id="KW-1185">Reference proteome</keyword>
<evidence type="ECO:0000313" key="2">
    <source>
        <dbReference type="EMBL" id="SMG43548.1"/>
    </source>
</evidence>
<dbReference type="PANTHER" id="PTHR43157:SF31">
    <property type="entry name" value="PHOSPHATIDYLINOSITOL-GLYCAN BIOSYNTHESIS CLASS F PROTEIN"/>
    <property type="match status" value="1"/>
</dbReference>
<dbReference type="EMBL" id="FXAY01000005">
    <property type="protein sequence ID" value="SMG43548.1"/>
    <property type="molecule type" value="Genomic_DNA"/>
</dbReference>
<name>A0A1X7KPP8_9MICO</name>
<organism evidence="2 3">
    <name type="scientific">Agreia pratensis</name>
    <dbReference type="NCBI Taxonomy" id="150121"/>
    <lineage>
        <taxon>Bacteria</taxon>
        <taxon>Bacillati</taxon>
        <taxon>Actinomycetota</taxon>
        <taxon>Actinomycetes</taxon>
        <taxon>Micrococcales</taxon>
        <taxon>Microbacteriaceae</taxon>
        <taxon>Agreia</taxon>
    </lineage>
</organism>
<sequence length="278" mass="30221">MKTVLITGASDGIGAASARQLSADGHRVLIAGRSEEKTRAVARETGATAFVADFSRLDDVRRLADEVRDELDGSGLDVLANNAGGLFGDRSRTIDGNEKTFQVNHLAPFLLTHLLLDELRASAADRASIINTSSVGNRLFGNIDLNDLHNDKKFSPNKAYGDAKLANILFTRGLHARLHDTGISAVAFHPGNVATNFASDTSSAMRFVYRTPLRRLLISSEKGGDNMTWFVEGEPDVTWRSGEYYDEKKHSTKVNPQVHDDSLVEGLWQRSAALVGIG</sequence>
<gene>
    <name evidence="2" type="ORF">SAMN06296010_2792</name>
</gene>
<protein>
    <submittedName>
        <fullName evidence="2">Short-chain dehydrogenase</fullName>
    </submittedName>
</protein>
<accession>A0A1X7KPP8</accession>
<dbReference type="SUPFAM" id="SSF51735">
    <property type="entry name" value="NAD(P)-binding Rossmann-fold domains"/>
    <property type="match status" value="1"/>
</dbReference>
<dbReference type="AlphaFoldDB" id="A0A1X7KPP8"/>
<reference evidence="3" key="1">
    <citation type="submission" date="2017-04" db="EMBL/GenBank/DDBJ databases">
        <authorList>
            <person name="Varghese N."/>
            <person name="Submissions S."/>
        </authorList>
    </citation>
    <scope>NUCLEOTIDE SEQUENCE [LARGE SCALE GENOMIC DNA]</scope>
    <source>
        <strain evidence="3">VKM Ac-2510</strain>
    </source>
</reference>
<dbReference type="InterPro" id="IPR036291">
    <property type="entry name" value="NAD(P)-bd_dom_sf"/>
</dbReference>
<dbReference type="Gene3D" id="3.40.50.720">
    <property type="entry name" value="NAD(P)-binding Rossmann-like Domain"/>
    <property type="match status" value="1"/>
</dbReference>
<dbReference type="OrthoDB" id="3237043at2"/>
<evidence type="ECO:0000313" key="3">
    <source>
        <dbReference type="Proteomes" id="UP000193244"/>
    </source>
</evidence>
<dbReference type="PANTHER" id="PTHR43157">
    <property type="entry name" value="PHOSPHATIDYLINOSITOL-GLYCAN BIOSYNTHESIS CLASS F PROTEIN-RELATED"/>
    <property type="match status" value="1"/>
</dbReference>
<dbReference type="STRING" id="150121.SAMN06296010_2792"/>
<dbReference type="Proteomes" id="UP000193244">
    <property type="component" value="Unassembled WGS sequence"/>
</dbReference>
<dbReference type="GO" id="GO:0016491">
    <property type="term" value="F:oxidoreductase activity"/>
    <property type="evidence" value="ECO:0007669"/>
    <property type="project" value="UniProtKB-KW"/>
</dbReference>
<proteinExistence type="predicted"/>
<dbReference type="InterPro" id="IPR002347">
    <property type="entry name" value="SDR_fam"/>
</dbReference>
<dbReference type="RefSeq" id="WP_085487048.1">
    <property type="nucleotide sequence ID" value="NZ_FXAY01000005.1"/>
</dbReference>
<keyword evidence="1" id="KW-0560">Oxidoreductase</keyword>
<evidence type="ECO:0000256" key="1">
    <source>
        <dbReference type="ARBA" id="ARBA00023002"/>
    </source>
</evidence>